<name>A0A0K1LMW0_9CAUD</name>
<evidence type="ECO:0000313" key="1">
    <source>
        <dbReference type="EMBL" id="AKU43460.1"/>
    </source>
</evidence>
<proteinExistence type="predicted"/>
<accession>A0A0K1LMW0</accession>
<protein>
    <submittedName>
        <fullName evidence="1">Uncharacterized protein</fullName>
    </submittedName>
</protein>
<dbReference type="Proteomes" id="UP000225322">
    <property type="component" value="Segment"/>
</dbReference>
<reference evidence="1 2" key="1">
    <citation type="journal article" date="2015" name="Genome Announc.">
        <title>Complete Genome Sequence of Caulobacter crescentus Siphophage Sansa.</title>
        <authorList>
            <person name="Vara L."/>
            <person name="Kane A.A."/>
            <person name="Cahill J.L."/>
            <person name="Rasche E.S."/>
            <person name="Kuty Everett G.F."/>
        </authorList>
    </citation>
    <scope>NUCLEOTIDE SEQUENCE [LARGE SCALE GENOMIC DNA]</scope>
</reference>
<keyword evidence="2" id="KW-1185">Reference proteome</keyword>
<gene>
    <name evidence="1" type="ORF">CPT_Sansa56</name>
</gene>
<organism evidence="1 2">
    <name type="scientific">Caulobacter phage Sansa</name>
    <dbReference type="NCBI Taxonomy" id="1675600"/>
    <lineage>
        <taxon>Viruses</taxon>
        <taxon>Duplodnaviria</taxon>
        <taxon>Heunggongvirae</taxon>
        <taxon>Uroviricota</taxon>
        <taxon>Caudoviricetes</taxon>
        <taxon>Sansavirus</taxon>
        <taxon>Sansavirus sansa</taxon>
        <taxon>Caulobacter virus Sansa</taxon>
    </lineage>
</organism>
<dbReference type="EMBL" id="KT001913">
    <property type="protein sequence ID" value="AKU43460.1"/>
    <property type="molecule type" value="Genomic_DNA"/>
</dbReference>
<evidence type="ECO:0000313" key="2">
    <source>
        <dbReference type="Proteomes" id="UP000225322"/>
    </source>
</evidence>
<sequence length="170" mass="18495">MDDRDHEALEAEIHYWRSTAALMIQGVMREIGNSKTPDDIAALMVARLNPLVGSLRDAIDGDVFLGRCEPCGQHVKVGQLVVRYEDVGEVHAACVTDNPEHLKPGGRIPVDPEAVTLEEGEEMPEGGPALIVSEATDLMPPEEILRVLTEAEALQKAWTSEAADGEEDED</sequence>